<dbReference type="Proteomes" id="UP000253094">
    <property type="component" value="Unassembled WGS sequence"/>
</dbReference>
<dbReference type="AlphaFoldDB" id="A0A367ESR9"/>
<gene>
    <name evidence="1" type="ORF">DQ384_36770</name>
</gene>
<dbReference type="EMBL" id="QOIL01000030">
    <property type="protein sequence ID" value="RCG21166.1"/>
    <property type="molecule type" value="Genomic_DNA"/>
</dbReference>
<evidence type="ECO:0000313" key="2">
    <source>
        <dbReference type="Proteomes" id="UP000253094"/>
    </source>
</evidence>
<reference evidence="1 2" key="1">
    <citation type="submission" date="2018-06" db="EMBL/GenBank/DDBJ databases">
        <title>Sphaerisporangium craniellae sp. nov., isolated from a marine sponge in the South China Sea.</title>
        <authorList>
            <person name="Li L."/>
        </authorList>
    </citation>
    <scope>NUCLEOTIDE SEQUENCE [LARGE SCALE GENOMIC DNA]</scope>
    <source>
        <strain evidence="1 2">CCTCC AA 208026</strain>
    </source>
</reference>
<evidence type="ECO:0000313" key="1">
    <source>
        <dbReference type="EMBL" id="RCG21166.1"/>
    </source>
</evidence>
<protein>
    <submittedName>
        <fullName evidence="1">Uncharacterized protein</fullName>
    </submittedName>
</protein>
<proteinExistence type="predicted"/>
<name>A0A367ESR9_9ACTN</name>
<sequence>MSFAVQRRSVDLAAIRLGALPDFHQAGPAFHKSSVIGITPDGTQITVFAISDVAPAPSTRRTTSAKASALTAARDWAGGLDDRLVEEFILHDDLTEYHVQIISSDNLDTDAIPVVFLDGLIQEREIRGGQQKNRWSALLPSGHHLRVFRG</sequence>
<keyword evidence="2" id="KW-1185">Reference proteome</keyword>
<comment type="caution">
    <text evidence="1">The sequence shown here is derived from an EMBL/GenBank/DDBJ whole genome shotgun (WGS) entry which is preliminary data.</text>
</comment>
<organism evidence="1 2">
    <name type="scientific">Sphaerisporangium album</name>
    <dbReference type="NCBI Taxonomy" id="509200"/>
    <lineage>
        <taxon>Bacteria</taxon>
        <taxon>Bacillati</taxon>
        <taxon>Actinomycetota</taxon>
        <taxon>Actinomycetes</taxon>
        <taxon>Streptosporangiales</taxon>
        <taxon>Streptosporangiaceae</taxon>
        <taxon>Sphaerisporangium</taxon>
    </lineage>
</organism>
<accession>A0A367ESR9</accession>